<evidence type="ECO:0000256" key="3">
    <source>
        <dbReference type="ARBA" id="ARBA00022801"/>
    </source>
</evidence>
<evidence type="ECO:0000256" key="1">
    <source>
        <dbReference type="ARBA" id="ARBA00005234"/>
    </source>
</evidence>
<name>A0ABR2MYA7_9ASPA</name>
<gene>
    <name evidence="5" type="ORF">KSP40_PGU021923</name>
</gene>
<sequence>MLSHITKDSVMYSDLLIIVIHVNGHWALVVGNMKDEIGDFYDSLPNPIHLRSTHDMLKFLHEDIGESLPARVHEWTIIPVEGIPVQEGGDDCGVFVIMFMKTSVSRKKCSWRKTQNCQKNAAISS</sequence>
<dbReference type="InterPro" id="IPR038765">
    <property type="entry name" value="Papain-like_cys_pep_sf"/>
</dbReference>
<keyword evidence="6" id="KW-1185">Reference proteome</keyword>
<evidence type="ECO:0000313" key="5">
    <source>
        <dbReference type="EMBL" id="KAK8969223.1"/>
    </source>
</evidence>
<dbReference type="PROSITE" id="PS50600">
    <property type="entry name" value="ULP_PROTEASE"/>
    <property type="match status" value="1"/>
</dbReference>
<comment type="similarity">
    <text evidence="1">Belongs to the peptidase C48 family.</text>
</comment>
<dbReference type="Pfam" id="PF02902">
    <property type="entry name" value="Peptidase_C48"/>
    <property type="match status" value="1"/>
</dbReference>
<protein>
    <recommendedName>
        <fullName evidence="4">Ubiquitin-like protease family profile domain-containing protein</fullName>
    </recommendedName>
</protein>
<organism evidence="5 6">
    <name type="scientific">Platanthera guangdongensis</name>
    <dbReference type="NCBI Taxonomy" id="2320717"/>
    <lineage>
        <taxon>Eukaryota</taxon>
        <taxon>Viridiplantae</taxon>
        <taxon>Streptophyta</taxon>
        <taxon>Embryophyta</taxon>
        <taxon>Tracheophyta</taxon>
        <taxon>Spermatophyta</taxon>
        <taxon>Magnoliopsida</taxon>
        <taxon>Liliopsida</taxon>
        <taxon>Asparagales</taxon>
        <taxon>Orchidaceae</taxon>
        <taxon>Orchidoideae</taxon>
        <taxon>Orchideae</taxon>
        <taxon>Orchidinae</taxon>
        <taxon>Platanthera</taxon>
    </lineage>
</organism>
<dbReference type="EMBL" id="JBBWWR010000003">
    <property type="protein sequence ID" value="KAK8969223.1"/>
    <property type="molecule type" value="Genomic_DNA"/>
</dbReference>
<dbReference type="SUPFAM" id="SSF54001">
    <property type="entry name" value="Cysteine proteinases"/>
    <property type="match status" value="1"/>
</dbReference>
<accession>A0ABR2MYA7</accession>
<keyword evidence="3" id="KW-0378">Hydrolase</keyword>
<proteinExistence type="inferred from homology"/>
<dbReference type="InterPro" id="IPR003653">
    <property type="entry name" value="Peptidase_C48_C"/>
</dbReference>
<comment type="caution">
    <text evidence="5">The sequence shown here is derived from an EMBL/GenBank/DDBJ whole genome shotgun (WGS) entry which is preliminary data.</text>
</comment>
<reference evidence="5 6" key="1">
    <citation type="journal article" date="2022" name="Nat. Plants">
        <title>Genomes of leafy and leafless Platanthera orchids illuminate the evolution of mycoheterotrophy.</title>
        <authorList>
            <person name="Li M.H."/>
            <person name="Liu K.W."/>
            <person name="Li Z."/>
            <person name="Lu H.C."/>
            <person name="Ye Q.L."/>
            <person name="Zhang D."/>
            <person name="Wang J.Y."/>
            <person name="Li Y.F."/>
            <person name="Zhong Z.M."/>
            <person name="Liu X."/>
            <person name="Yu X."/>
            <person name="Liu D.K."/>
            <person name="Tu X.D."/>
            <person name="Liu B."/>
            <person name="Hao Y."/>
            <person name="Liao X.Y."/>
            <person name="Jiang Y.T."/>
            <person name="Sun W.H."/>
            <person name="Chen J."/>
            <person name="Chen Y.Q."/>
            <person name="Ai Y."/>
            <person name="Zhai J.W."/>
            <person name="Wu S.S."/>
            <person name="Zhou Z."/>
            <person name="Hsiao Y.Y."/>
            <person name="Wu W.L."/>
            <person name="Chen Y.Y."/>
            <person name="Lin Y.F."/>
            <person name="Hsu J.L."/>
            <person name="Li C.Y."/>
            <person name="Wang Z.W."/>
            <person name="Zhao X."/>
            <person name="Zhong W.Y."/>
            <person name="Ma X.K."/>
            <person name="Ma L."/>
            <person name="Huang J."/>
            <person name="Chen G.Z."/>
            <person name="Huang M.Z."/>
            <person name="Huang L."/>
            <person name="Peng D.H."/>
            <person name="Luo Y.B."/>
            <person name="Zou S.Q."/>
            <person name="Chen S.P."/>
            <person name="Lan S."/>
            <person name="Tsai W.C."/>
            <person name="Van de Peer Y."/>
            <person name="Liu Z.J."/>
        </authorList>
    </citation>
    <scope>NUCLEOTIDE SEQUENCE [LARGE SCALE GENOMIC DNA]</scope>
    <source>
        <strain evidence="5">Lor288</strain>
    </source>
</reference>
<keyword evidence="2" id="KW-0645">Protease</keyword>
<evidence type="ECO:0000256" key="2">
    <source>
        <dbReference type="ARBA" id="ARBA00022670"/>
    </source>
</evidence>
<feature type="domain" description="Ubiquitin-like protease family profile" evidence="4">
    <location>
        <begin position="1"/>
        <end position="103"/>
    </location>
</feature>
<evidence type="ECO:0000313" key="6">
    <source>
        <dbReference type="Proteomes" id="UP001412067"/>
    </source>
</evidence>
<evidence type="ECO:0000259" key="4">
    <source>
        <dbReference type="PROSITE" id="PS50600"/>
    </source>
</evidence>
<dbReference type="Gene3D" id="3.40.395.10">
    <property type="entry name" value="Adenoviral Proteinase, Chain A"/>
    <property type="match status" value="1"/>
</dbReference>
<dbReference type="Proteomes" id="UP001412067">
    <property type="component" value="Unassembled WGS sequence"/>
</dbReference>